<comment type="similarity">
    <text evidence="1">Belongs to the ABC transporter superfamily. ABCD family. Peroxisomal fatty acyl CoA transporter (TC 3.A.1.203) subfamily.</text>
</comment>
<dbReference type="InterPro" id="IPR050835">
    <property type="entry name" value="ABC_transporter_sub-D"/>
</dbReference>
<dbReference type="InterPro" id="IPR011527">
    <property type="entry name" value="ABC1_TM_dom"/>
</dbReference>
<dbReference type="InterPro" id="IPR025662">
    <property type="entry name" value="Sigma_54_int_dom_ATP-bd_1"/>
</dbReference>
<dbReference type="PANTHER" id="PTHR11384">
    <property type="entry name" value="ATP-BINDING CASSETTE, SUB-FAMILY D MEMBER"/>
    <property type="match status" value="1"/>
</dbReference>
<dbReference type="Gene3D" id="1.20.1560.10">
    <property type="entry name" value="ABC transporter type 1, transmembrane domain"/>
    <property type="match status" value="1"/>
</dbReference>
<feature type="transmembrane region" description="Helical" evidence="6">
    <location>
        <begin position="34"/>
        <end position="55"/>
    </location>
</feature>
<dbReference type="Gene3D" id="3.40.50.300">
    <property type="entry name" value="P-loop containing nucleotide triphosphate hydrolases"/>
    <property type="match status" value="1"/>
</dbReference>
<reference evidence="8 9" key="1">
    <citation type="submission" date="2024-08" db="EMBL/GenBank/DDBJ databases">
        <title>Gnathostoma spinigerum genome.</title>
        <authorList>
            <person name="Gonzalez-Bertolin B."/>
            <person name="Monzon S."/>
            <person name="Zaballos A."/>
            <person name="Jimenez P."/>
            <person name="Dekumyoy P."/>
            <person name="Varona S."/>
            <person name="Cuesta I."/>
            <person name="Sumanam S."/>
            <person name="Adisakwattana P."/>
            <person name="Gasser R.B."/>
            <person name="Hernandez-Gonzalez A."/>
            <person name="Young N.D."/>
            <person name="Perteguer M.J."/>
        </authorList>
    </citation>
    <scope>NUCLEOTIDE SEQUENCE [LARGE SCALE GENOMIC DNA]</scope>
    <source>
        <strain evidence="8">AL3</strain>
        <tissue evidence="8">Liver</tissue>
    </source>
</reference>
<dbReference type="PROSITE" id="PS00211">
    <property type="entry name" value="ABC_TRANSPORTER_1"/>
    <property type="match status" value="1"/>
</dbReference>
<protein>
    <recommendedName>
        <fullName evidence="7">ABC transmembrane type-1 domain-containing protein</fullName>
    </recommendedName>
</protein>
<keyword evidence="5 6" id="KW-0472">Membrane</keyword>
<sequence>MARFSLDILFLRRLGILFKILFPVTRKCILPATFPLVVLIIFVSFVDQIAAYFVGVLPSEFYVVLGKRDLPSFRFLAAKATIIILGKSLSLAFLKYLSSQLYLKFREYLGYSLHRLYFKRLGYYRLNVLGDNYDNPDQRMTQDVERTSRLLAQELFAPVLMSPFIIVYYTYLTYESTGWLGPFAIYTYFILATTINKLLLSPIVSLVGDQEKKEGEFRSRHMEVRANTESIAFYQSGLIENILLNKKLNSLLSVQKKLVEWRFGLSLATSIFDYFGGALSYLIIAIPIFITHSYDDLSGPELSGVVSRTAFVYLYLIYSFTRLISLSENIGDMAGVTHRVIELYEELVRLHVDRLETERPPSTVPSSIVVIASDDVSDKHNELPPLRIEELHGQQGRLMDVDSDDEEAEFLLGTDQSHDRDDREWLDDGIAITLSSVTIAHPHDPSSVLVSNLSVQVIQGKSLIITGESGSGKTAIFRTLAGLWNCISGRLERHWKTRPSSLFFLPQKPYFPGGGCTLRQQLVYPLKALLIEKDTQKLSRILSELKMDHILQRCNGFDSPIEWDWLETLSPGEIQRLCIGRVLYHHPRIAFLDESTSAVSSETEANIYHLLQRVSNAVQGELE</sequence>
<evidence type="ECO:0000256" key="1">
    <source>
        <dbReference type="ARBA" id="ARBA00008575"/>
    </source>
</evidence>
<keyword evidence="2" id="KW-0813">Transport</keyword>
<dbReference type="PROSITE" id="PS50929">
    <property type="entry name" value="ABC_TM1F"/>
    <property type="match status" value="1"/>
</dbReference>
<evidence type="ECO:0000256" key="5">
    <source>
        <dbReference type="ARBA" id="ARBA00023136"/>
    </source>
</evidence>
<dbReference type="PANTHER" id="PTHR11384:SF59">
    <property type="entry name" value="LYSOSOMAL COBALAMIN TRANSPORTER ABCD4"/>
    <property type="match status" value="1"/>
</dbReference>
<dbReference type="InterPro" id="IPR017871">
    <property type="entry name" value="ABC_transporter-like_CS"/>
</dbReference>
<evidence type="ECO:0000256" key="2">
    <source>
        <dbReference type="ARBA" id="ARBA00022448"/>
    </source>
</evidence>
<organism evidence="8 9">
    <name type="scientific">Gnathostoma spinigerum</name>
    <dbReference type="NCBI Taxonomy" id="75299"/>
    <lineage>
        <taxon>Eukaryota</taxon>
        <taxon>Metazoa</taxon>
        <taxon>Ecdysozoa</taxon>
        <taxon>Nematoda</taxon>
        <taxon>Chromadorea</taxon>
        <taxon>Rhabditida</taxon>
        <taxon>Spirurina</taxon>
        <taxon>Gnathostomatomorpha</taxon>
        <taxon>Gnathostomatoidea</taxon>
        <taxon>Gnathostomatidae</taxon>
        <taxon>Gnathostoma</taxon>
    </lineage>
</organism>
<feature type="transmembrane region" description="Helical" evidence="6">
    <location>
        <begin position="75"/>
        <end position="97"/>
    </location>
</feature>
<comment type="caution">
    <text evidence="8">The sequence shown here is derived from an EMBL/GenBank/DDBJ whole genome shotgun (WGS) entry which is preliminary data.</text>
</comment>
<feature type="transmembrane region" description="Helical" evidence="6">
    <location>
        <begin position="183"/>
        <end position="208"/>
    </location>
</feature>
<evidence type="ECO:0000256" key="4">
    <source>
        <dbReference type="ARBA" id="ARBA00022989"/>
    </source>
</evidence>
<feature type="transmembrane region" description="Helical" evidence="6">
    <location>
        <begin position="271"/>
        <end position="290"/>
    </location>
</feature>
<dbReference type="InterPro" id="IPR027417">
    <property type="entry name" value="P-loop_NTPase"/>
</dbReference>
<evidence type="ECO:0000313" key="8">
    <source>
        <dbReference type="EMBL" id="MFH4979515.1"/>
    </source>
</evidence>
<dbReference type="AlphaFoldDB" id="A0ABD6ETD7"/>
<accession>A0ABD6ETD7</accession>
<dbReference type="InterPro" id="IPR036640">
    <property type="entry name" value="ABC1_TM_sf"/>
</dbReference>
<keyword evidence="4 6" id="KW-1133">Transmembrane helix</keyword>
<evidence type="ECO:0000256" key="6">
    <source>
        <dbReference type="SAM" id="Phobius"/>
    </source>
</evidence>
<dbReference type="Proteomes" id="UP001608902">
    <property type="component" value="Unassembled WGS sequence"/>
</dbReference>
<dbReference type="Pfam" id="PF06472">
    <property type="entry name" value="ABC_membrane_2"/>
    <property type="match status" value="1"/>
</dbReference>
<dbReference type="EMBL" id="JBGFUD010004287">
    <property type="protein sequence ID" value="MFH4979515.1"/>
    <property type="molecule type" value="Genomic_DNA"/>
</dbReference>
<keyword evidence="3 6" id="KW-0812">Transmembrane</keyword>
<dbReference type="SUPFAM" id="SSF52540">
    <property type="entry name" value="P-loop containing nucleoside triphosphate hydrolases"/>
    <property type="match status" value="1"/>
</dbReference>
<dbReference type="InterPro" id="IPR003439">
    <property type="entry name" value="ABC_transporter-like_ATP-bd"/>
</dbReference>
<evidence type="ECO:0000259" key="7">
    <source>
        <dbReference type="PROSITE" id="PS50929"/>
    </source>
</evidence>
<evidence type="ECO:0000256" key="3">
    <source>
        <dbReference type="ARBA" id="ARBA00022692"/>
    </source>
</evidence>
<name>A0ABD6ETD7_9BILA</name>
<proteinExistence type="inferred from homology"/>
<dbReference type="SUPFAM" id="SSF90123">
    <property type="entry name" value="ABC transporter transmembrane region"/>
    <property type="match status" value="1"/>
</dbReference>
<keyword evidence="9" id="KW-1185">Reference proteome</keyword>
<dbReference type="Pfam" id="PF00005">
    <property type="entry name" value="ABC_tran"/>
    <property type="match status" value="1"/>
</dbReference>
<gene>
    <name evidence="8" type="ORF">AB6A40_006224</name>
</gene>
<feature type="transmembrane region" description="Helical" evidence="6">
    <location>
        <begin position="150"/>
        <end position="171"/>
    </location>
</feature>
<feature type="domain" description="ABC transmembrane type-1" evidence="7">
    <location>
        <begin position="38"/>
        <end position="335"/>
    </location>
</feature>
<feature type="transmembrane region" description="Helical" evidence="6">
    <location>
        <begin position="302"/>
        <end position="320"/>
    </location>
</feature>
<evidence type="ECO:0000313" key="9">
    <source>
        <dbReference type="Proteomes" id="UP001608902"/>
    </source>
</evidence>
<dbReference type="PROSITE" id="PS00675">
    <property type="entry name" value="SIGMA54_INTERACT_1"/>
    <property type="match status" value="1"/>
</dbReference>